<dbReference type="RefSeq" id="WP_189836418.1">
    <property type="nucleotide sequence ID" value="NZ_BGOW01000033.1"/>
</dbReference>
<organism evidence="4 5">
    <name type="scientific">Sulfuriferula multivorans</name>
    <dbReference type="NCBI Taxonomy" id="1559896"/>
    <lineage>
        <taxon>Bacteria</taxon>
        <taxon>Pseudomonadati</taxon>
        <taxon>Pseudomonadota</taxon>
        <taxon>Betaproteobacteria</taxon>
        <taxon>Nitrosomonadales</taxon>
        <taxon>Sulfuricellaceae</taxon>
        <taxon>Sulfuriferula</taxon>
    </lineage>
</organism>
<dbReference type="GO" id="GO:0005536">
    <property type="term" value="F:D-glucose binding"/>
    <property type="evidence" value="ECO:0007669"/>
    <property type="project" value="InterPro"/>
</dbReference>
<reference evidence="4 5" key="1">
    <citation type="journal article" date="2019" name="Front. Microbiol.">
        <title>Genomes of Neutrophilic Sulfur-Oxidizing Chemolithoautotrophs Representing 9 Proteobacterial Species From 8 Genera.</title>
        <authorList>
            <person name="Watanabe T."/>
            <person name="Kojima H."/>
            <person name="Umezawa K."/>
            <person name="Hori C."/>
            <person name="Takasuka T.E."/>
            <person name="Kato Y."/>
            <person name="Fukui M."/>
        </authorList>
    </citation>
    <scope>NUCLEOTIDE SEQUENCE [LARGE SCALE GENOMIC DNA]</scope>
    <source>
        <strain evidence="4 5">TTN</strain>
    </source>
</reference>
<keyword evidence="1" id="KW-0808">Transferase</keyword>
<sequence>MGGTKVLLRLSEVDATGSSKVKEQRFNSTEFQDFETLLAHFLENTPPISVACFGVPGPVKDNAARLTNLPWFVDGAAIGKRFGIASVQLLNDFAAISHGIAALTSQDIHVLQTGVPQSGAARAVLGAGTGLGVGFLFPCGEGEIVIPSEGGNVDFSPGNDMEIELLRFLRRLYGQVCVERVVSGPGLANIYAFVCEYEQHQPVLLESADPPAAIAEAAQSNKDVAARHALAMFIRAYGAFAGDLALLSLSHGGVYIAGGIAAKLATQMAQGGFVAGFLDKGRYRNLLETVPVYLVMNAEVGLLGAERLAARQASA</sequence>
<comment type="similarity">
    <text evidence="3">Belongs to the bacterial glucokinase family.</text>
</comment>
<dbReference type="Proteomes" id="UP000286806">
    <property type="component" value="Unassembled WGS sequence"/>
</dbReference>
<dbReference type="InterPro" id="IPR043129">
    <property type="entry name" value="ATPase_NBD"/>
</dbReference>
<gene>
    <name evidence="4" type="ORF">SFMTTN_2822</name>
</gene>
<proteinExistence type="inferred from homology"/>
<evidence type="ECO:0000313" key="5">
    <source>
        <dbReference type="Proteomes" id="UP000286806"/>
    </source>
</evidence>
<dbReference type="SUPFAM" id="SSF53067">
    <property type="entry name" value="Actin-like ATPase domain"/>
    <property type="match status" value="1"/>
</dbReference>
<name>A0A401JZL9_9PROT</name>
<keyword evidence="5" id="KW-1185">Reference proteome</keyword>
<dbReference type="Pfam" id="PF02685">
    <property type="entry name" value="Glucokinase"/>
    <property type="match status" value="1"/>
</dbReference>
<dbReference type="EMBL" id="BGOW01000033">
    <property type="protein sequence ID" value="GCB02006.1"/>
    <property type="molecule type" value="Genomic_DNA"/>
</dbReference>
<dbReference type="GO" id="GO:0004340">
    <property type="term" value="F:glucokinase activity"/>
    <property type="evidence" value="ECO:0007669"/>
    <property type="project" value="InterPro"/>
</dbReference>
<evidence type="ECO:0000256" key="1">
    <source>
        <dbReference type="ARBA" id="ARBA00022679"/>
    </source>
</evidence>
<keyword evidence="2 4" id="KW-0418">Kinase</keyword>
<evidence type="ECO:0000313" key="4">
    <source>
        <dbReference type="EMBL" id="GCB02006.1"/>
    </source>
</evidence>
<dbReference type="Gene3D" id="3.40.367.20">
    <property type="match status" value="1"/>
</dbReference>
<dbReference type="NCBIfam" id="TIGR00749">
    <property type="entry name" value="glk"/>
    <property type="match status" value="1"/>
</dbReference>
<dbReference type="Gene3D" id="3.30.420.40">
    <property type="match status" value="1"/>
</dbReference>
<evidence type="ECO:0000256" key="3">
    <source>
        <dbReference type="RuleBase" id="RU004046"/>
    </source>
</evidence>
<dbReference type="AlphaFoldDB" id="A0A401JZL9"/>
<dbReference type="GO" id="GO:0005524">
    <property type="term" value="F:ATP binding"/>
    <property type="evidence" value="ECO:0007669"/>
    <property type="project" value="InterPro"/>
</dbReference>
<comment type="caution">
    <text evidence="4">The sequence shown here is derived from an EMBL/GenBank/DDBJ whole genome shotgun (WGS) entry which is preliminary data.</text>
</comment>
<protein>
    <submittedName>
        <fullName evidence="4">Glucokinase</fullName>
    </submittedName>
</protein>
<dbReference type="InterPro" id="IPR003836">
    <property type="entry name" value="Glucokinase"/>
</dbReference>
<evidence type="ECO:0000256" key="2">
    <source>
        <dbReference type="ARBA" id="ARBA00022777"/>
    </source>
</evidence>
<accession>A0A401JZL9</accession>
<dbReference type="PANTHER" id="PTHR47363:SF1">
    <property type="entry name" value="GLUCOKINASE"/>
    <property type="match status" value="1"/>
</dbReference>
<dbReference type="PANTHER" id="PTHR47363">
    <property type="entry name" value="GLUCOKINASE"/>
    <property type="match status" value="1"/>
</dbReference>
<dbReference type="GO" id="GO:0006096">
    <property type="term" value="P:glycolytic process"/>
    <property type="evidence" value="ECO:0007669"/>
    <property type="project" value="InterPro"/>
</dbReference>
<dbReference type="CDD" id="cd24008">
    <property type="entry name" value="ASKHA_NBD_GLK"/>
    <property type="match status" value="1"/>
</dbReference>